<evidence type="ECO:0000259" key="2">
    <source>
        <dbReference type="PROSITE" id="PS51175"/>
    </source>
</evidence>
<keyword evidence="3" id="KW-0378">Hydrolase</keyword>
<dbReference type="PROSITE" id="PS51175">
    <property type="entry name" value="CBM6"/>
    <property type="match status" value="2"/>
</dbReference>
<dbReference type="SUPFAM" id="SSF48208">
    <property type="entry name" value="Six-hairpin glycosidases"/>
    <property type="match status" value="1"/>
</dbReference>
<dbReference type="Gene3D" id="1.50.10.20">
    <property type="match status" value="1"/>
</dbReference>
<evidence type="ECO:0000313" key="4">
    <source>
        <dbReference type="Proteomes" id="UP001596011"/>
    </source>
</evidence>
<feature type="signal peptide" evidence="1">
    <location>
        <begin position="1"/>
        <end position="29"/>
    </location>
</feature>
<dbReference type="SUPFAM" id="SSF49785">
    <property type="entry name" value="Galactose-binding domain-like"/>
    <property type="match status" value="2"/>
</dbReference>
<dbReference type="Pfam" id="PF16990">
    <property type="entry name" value="CBM_35"/>
    <property type="match status" value="2"/>
</dbReference>
<keyword evidence="1" id="KW-0732">Signal</keyword>
<keyword evidence="4" id="KW-1185">Reference proteome</keyword>
<dbReference type="Proteomes" id="UP001596011">
    <property type="component" value="Unassembled WGS sequence"/>
</dbReference>
<dbReference type="InterPro" id="IPR005084">
    <property type="entry name" value="CBM6"/>
</dbReference>
<feature type="domain" description="CBM6" evidence="2">
    <location>
        <begin position="376"/>
        <end position="504"/>
    </location>
</feature>
<dbReference type="PANTHER" id="PTHR47791">
    <property type="entry name" value="MEIOTICALLY UP-REGULATED GENE 191 PROTEIN"/>
    <property type="match status" value="1"/>
</dbReference>
<proteinExistence type="predicted"/>
<reference evidence="4" key="1">
    <citation type="journal article" date="2019" name="Int. J. Syst. Evol. Microbiol.">
        <title>The Global Catalogue of Microorganisms (GCM) 10K type strain sequencing project: providing services to taxonomists for standard genome sequencing and annotation.</title>
        <authorList>
            <consortium name="The Broad Institute Genomics Platform"/>
            <consortium name="The Broad Institute Genome Sequencing Center for Infectious Disease"/>
            <person name="Wu L."/>
            <person name="Ma J."/>
        </authorList>
    </citation>
    <scope>NUCLEOTIDE SEQUENCE [LARGE SCALE GENOMIC DNA]</scope>
    <source>
        <strain evidence="4">CCUG 42722</strain>
    </source>
</reference>
<feature type="domain" description="CBM6" evidence="2">
    <location>
        <begin position="505"/>
        <end position="631"/>
    </location>
</feature>
<sequence length="646" mass="69595">MRFGRLAAALTATALALGAAVGGTTPATAATDRDADAAMDAFVEAFWDPSRNYFFTYSDRQVHEEHAHGPEDGLYTDFWWEAQLWDLVMDAYERTGDEQYRRMLDDVYDGFVAYYPTFENDFNDDQGWWAKGCVRAYEITGEDRYLDCAEDLFATIWADQDDTYGGGIWWRKSVRDQKNVATNATAAWTAAWLYDATGDADYLAAAKTLFDWVDTHLHEDGHVYDHFEGDPARLVKWDFTYNFGTYIGAAAQLAAVTGDDTYLDKATAAADWSTEHLTNGGTFVSEGINDGGGFKPILVRTLMTLVNEHGQDQYLPMLQANVTQAWSHRRPSDDLVGPNWSAPTGAEPLQSLTAAAAVSGLQVVTPNRWSGPQPGTGIHDAENGRAAGFGAESSQPGFLGRGYLAGWNADGQAVTFDVVAASGGPHQLRFRYAGAAGDAVRRVLVDGVPVADALTFPGTGAWSSWSEVVLDGVHLGAGHNSVTVEYSSAAGSANYLNLDRMTVSRQLEAESGRLSGVRVETTQPGFTGTGYVAGRDARTQRIDLPVTVSGPGAYDVTLRYAAGAGDASRHVLVNGSRVANQSFPGTGSWGTWRTVTMPGAELRAGRNTVSVVVTAGRGGATHLDLDHATLRYTLDDDTGRTTGTDS</sequence>
<evidence type="ECO:0000256" key="1">
    <source>
        <dbReference type="SAM" id="SignalP"/>
    </source>
</evidence>
<accession>A0ABV9HBA6</accession>
<organism evidence="3 4">
    <name type="scientific">Promicromonospora alba</name>
    <dbReference type="NCBI Taxonomy" id="1616110"/>
    <lineage>
        <taxon>Bacteria</taxon>
        <taxon>Bacillati</taxon>
        <taxon>Actinomycetota</taxon>
        <taxon>Actinomycetes</taxon>
        <taxon>Micrococcales</taxon>
        <taxon>Promicromonosporaceae</taxon>
        <taxon>Promicromonospora</taxon>
    </lineage>
</organism>
<comment type="caution">
    <text evidence="3">The sequence shown here is derived from an EMBL/GenBank/DDBJ whole genome shotgun (WGS) entry which is preliminary data.</text>
</comment>
<dbReference type="InterPro" id="IPR053169">
    <property type="entry name" value="MUG_Protein"/>
</dbReference>
<dbReference type="EMBL" id="JBHSFI010000001">
    <property type="protein sequence ID" value="MFC4626886.1"/>
    <property type="molecule type" value="Genomic_DNA"/>
</dbReference>
<gene>
    <name evidence="3" type="ORF">ACFO6V_01490</name>
</gene>
<dbReference type="InterPro" id="IPR008979">
    <property type="entry name" value="Galactose-bd-like_sf"/>
</dbReference>
<feature type="chain" id="PRO_5045259482" evidence="1">
    <location>
        <begin position="30"/>
        <end position="646"/>
    </location>
</feature>
<dbReference type="Pfam" id="PF03663">
    <property type="entry name" value="Glyco_hydro_76"/>
    <property type="match status" value="1"/>
</dbReference>
<dbReference type="Gene3D" id="2.60.120.260">
    <property type="entry name" value="Galactose-binding domain-like"/>
    <property type="match status" value="2"/>
</dbReference>
<dbReference type="InterPro" id="IPR005198">
    <property type="entry name" value="Glyco_hydro_76"/>
</dbReference>
<dbReference type="InterPro" id="IPR008928">
    <property type="entry name" value="6-hairpin_glycosidase_sf"/>
</dbReference>
<dbReference type="RefSeq" id="WP_377131428.1">
    <property type="nucleotide sequence ID" value="NZ_JBHSFI010000001.1"/>
</dbReference>
<name>A0ABV9HBA6_9MICO</name>
<protein>
    <submittedName>
        <fullName evidence="3">Glycoside hydrolase family 76 protein</fullName>
    </submittedName>
</protein>
<dbReference type="PANTHER" id="PTHR47791:SF3">
    <property type="entry name" value="MEIOTICALLY UP-REGULATED GENE 191 PROTEIN"/>
    <property type="match status" value="1"/>
</dbReference>
<evidence type="ECO:0000313" key="3">
    <source>
        <dbReference type="EMBL" id="MFC4626886.1"/>
    </source>
</evidence>
<dbReference type="GO" id="GO:0016787">
    <property type="term" value="F:hydrolase activity"/>
    <property type="evidence" value="ECO:0007669"/>
    <property type="project" value="UniProtKB-KW"/>
</dbReference>